<comment type="caution">
    <text evidence="2">The sequence shown here is derived from an EMBL/GenBank/DDBJ whole genome shotgun (WGS) entry which is preliminary data.</text>
</comment>
<dbReference type="RefSeq" id="WP_282715485.1">
    <property type="nucleotide sequence ID" value="NZ_JASCRZ010000001.1"/>
</dbReference>
<name>A0ABT6VAB8_9FLAO</name>
<evidence type="ECO:0000259" key="1">
    <source>
        <dbReference type="Pfam" id="PF14213"/>
    </source>
</evidence>
<gene>
    <name evidence="2" type="ORF">QLS65_04500</name>
</gene>
<dbReference type="Pfam" id="PF14213">
    <property type="entry name" value="DUF4325"/>
    <property type="match status" value="1"/>
</dbReference>
<dbReference type="Proteomes" id="UP001243403">
    <property type="component" value="Unassembled WGS sequence"/>
</dbReference>
<feature type="domain" description="DUF4325" evidence="1">
    <location>
        <begin position="21"/>
        <end position="77"/>
    </location>
</feature>
<evidence type="ECO:0000313" key="2">
    <source>
        <dbReference type="EMBL" id="MDI5894139.1"/>
    </source>
</evidence>
<dbReference type="EMBL" id="JASCRZ010000001">
    <property type="protein sequence ID" value="MDI5894139.1"/>
    <property type="molecule type" value="Genomic_DNA"/>
</dbReference>
<accession>A0ABT6VAB8</accession>
<evidence type="ECO:0000313" key="3">
    <source>
        <dbReference type="Proteomes" id="UP001243403"/>
    </source>
</evidence>
<sequence length="99" mass="11421">MNNTTQISVKNIVSNTETNVEGIKLYCVLDKSLKEKHIITLEIENDMQLTSSFLNSSLGNIIDNYGFNILKSNLKLKCSKAQYNRLSSYLYKYNDIYQK</sequence>
<keyword evidence="3" id="KW-1185">Reference proteome</keyword>
<reference evidence="2 3" key="1">
    <citation type="submission" date="2023-04" db="EMBL/GenBank/DDBJ databases">
        <title>Two novel species of Flavobacterium.</title>
        <authorList>
            <person name="Liu Q."/>
            <person name="Xin Y.-H."/>
        </authorList>
    </citation>
    <scope>NUCLEOTIDE SEQUENCE [LARGE SCALE GENOMIC DNA]</scope>
    <source>
        <strain evidence="2 3">LB1P51</strain>
    </source>
</reference>
<dbReference type="InterPro" id="IPR025474">
    <property type="entry name" value="DUF4325"/>
</dbReference>
<protein>
    <submittedName>
        <fullName evidence="2">STAS-like domain-containing protein</fullName>
    </submittedName>
</protein>
<proteinExistence type="predicted"/>
<organism evidence="2 3">
    <name type="scientific">Flavobacterium algoritolerans</name>
    <dbReference type="NCBI Taxonomy" id="3041254"/>
    <lineage>
        <taxon>Bacteria</taxon>
        <taxon>Pseudomonadati</taxon>
        <taxon>Bacteroidota</taxon>
        <taxon>Flavobacteriia</taxon>
        <taxon>Flavobacteriales</taxon>
        <taxon>Flavobacteriaceae</taxon>
        <taxon>Flavobacterium</taxon>
    </lineage>
</organism>